<dbReference type="FunFam" id="3.40.50.280:FF:000005">
    <property type="entry name" value="Fused isobutyryl-CoA mutase"/>
    <property type="match status" value="1"/>
</dbReference>
<dbReference type="SUPFAM" id="SSF51703">
    <property type="entry name" value="Cobalamin (vitamin B12)-dependent enzymes"/>
    <property type="match status" value="1"/>
</dbReference>
<comment type="caution">
    <text evidence="16">The sequence shown here is derived from an EMBL/GenBank/DDBJ whole genome shotgun (WGS) entry which is preliminary data.</text>
</comment>
<feature type="binding site" evidence="14">
    <location>
        <position position="610"/>
    </location>
    <ligand>
        <name>substrate</name>
    </ligand>
</feature>
<dbReference type="InterPro" id="IPR006098">
    <property type="entry name" value="MMCoA_mutase_a_cat"/>
</dbReference>
<dbReference type="InterPro" id="IPR052040">
    <property type="entry name" value="GTPase/Isobutyryl-CoA_mutase"/>
</dbReference>
<dbReference type="AlphaFoldDB" id="A0A927CWT2"/>
<evidence type="ECO:0000256" key="11">
    <source>
        <dbReference type="ARBA" id="ARBA00023285"/>
    </source>
</evidence>
<keyword evidence="9 14" id="KW-0413">Isomerase</keyword>
<dbReference type="InterPro" id="IPR033669">
    <property type="entry name" value="IcmF"/>
</dbReference>
<dbReference type="PANTHER" id="PTHR43087:SF1">
    <property type="entry name" value="LAO_AO TRANSPORT SYSTEM ATPASE"/>
    <property type="match status" value="1"/>
</dbReference>
<comment type="cofactor">
    <cofactor evidence="14">
        <name>Mg(2+)</name>
        <dbReference type="ChEBI" id="CHEBI:18420"/>
    </cofactor>
</comment>
<feature type="binding site" evidence="14">
    <location>
        <position position="297"/>
    </location>
    <ligand>
        <name>Mg(2+)</name>
        <dbReference type="ChEBI" id="CHEBI:18420"/>
        <label>2</label>
    </ligand>
</feature>
<dbReference type="GO" id="GO:0006637">
    <property type="term" value="P:acyl-CoA metabolic process"/>
    <property type="evidence" value="ECO:0007669"/>
    <property type="project" value="UniProtKB-UniRule"/>
</dbReference>
<feature type="binding site" evidence="14">
    <location>
        <position position="236"/>
    </location>
    <ligand>
        <name>Mg(2+)</name>
        <dbReference type="ChEBI" id="CHEBI:18420"/>
        <label>2</label>
    </ligand>
</feature>
<sequence>MVHVYTAKKHLRFITASSLFDGHDASINIMRRILQSSGAEVIHLGHNRSVEEIVNAAIQEDVQGIAVSSYQGGHVEYFKYMYDLLKEKGAGHIRIYGGGGGVIIPKEINDLHEYGIARIFSPEDGRQNGLQGMINIMIQECEEQMAHSDVSSLLQHLPSGDFLTVSKMITAVENEMDKPEVDRASFLSEIRKTSKIVPVVGITGTGGAGKSSLTDELIRRFLREIPGTRVAILSVDPTKQKTGGALLGDRIRMNAIFSDRVYMRSLATRSSRSEISLALKDAIAVVKAASFDLVIVETSGIGQGDAAVAELCDLSMYVMTSEFGAPSQLEKIDMLDYADLVVINKFERKGSEDALRQVQKQYQRNRGLFDRDYAEMPVYGTIASQFNDTGTNRLFAALINKLNETANVQWTTSFSDEGIVEKQSVIIPNDRRYYLREIADTVHQYKIKAEQQADIASRLYQIEGTLQEVAKVEQNEQLIASLKKIRNDIAMQLTGESKNILERWDEFKEKYSQDELVTVIRDKEIKTSLKTKSLSGLMIPKISLPKYKDFGDILLWVYKENVPGSFPFTAGVFPFKREGEDPKRQFAGEGSPEKTNRRFHYLSKDDDAKRLSTAFDSVTLYGEDPDYRPDIFGKIGESGVNVCTLDDMRKLYAGFDLCHPSTSVSMTINGPAPIILAMFLNTAIEQQLNKKSEKLGRALTEKEYEEVKSYTLQTVRGTVQADILKEDQGQNTCIFSTEFALRMMGDIQEYFIQNRVRNYYSVSISGYHIAEAGANPISQLAFTLSNGFTYVEYYLSRGMHIDDFAPNLSFFFSNGLDPEYSVIGRVARRIWATVMKNKYGANERSQKLKYHVQTSGRSLHAQEIDFNDIRTTLQALMALHDNCNSLHTNAYDEAITTPTEESVRRAMAIQMIITKEHGLTKNENPLQGAFIIEELTDLVEEAVLREFERIDDRGGVLGAMETQYQRGKIQDESMHYEMKKHTGELPIIGVNTYLNPNPPSEEQVNNMELARAPYEEKEGQILQLRRFQEQHKHEVDQALTKLKQAALNGENIFAELMDCVRVASLGQITHALYEVGGQYRRNM</sequence>
<feature type="binding site" evidence="14">
    <location>
        <position position="1082"/>
    </location>
    <ligand>
        <name>GTP</name>
        <dbReference type="ChEBI" id="CHEBI:37565"/>
    </ligand>
</feature>
<feature type="binding site" evidence="14">
    <location>
        <position position="249"/>
    </location>
    <ligand>
        <name>Mg(2+)</name>
        <dbReference type="ChEBI" id="CHEBI:18420"/>
        <label>2</label>
    </ligand>
</feature>
<feature type="domain" description="B12-binding" evidence="15">
    <location>
        <begin position="10"/>
        <end position="148"/>
    </location>
</feature>
<comment type="catalytic activity">
    <reaction evidence="12 14">
        <text>2-methylpropanoyl-CoA = butanoyl-CoA</text>
        <dbReference type="Rhea" id="RHEA:13141"/>
        <dbReference type="ChEBI" id="CHEBI:57338"/>
        <dbReference type="ChEBI" id="CHEBI:57371"/>
        <dbReference type="EC" id="5.4.99.13"/>
    </reaction>
</comment>
<reference evidence="16" key="1">
    <citation type="submission" date="2020-09" db="EMBL/GenBank/DDBJ databases">
        <title>Bacillus faecalis sp. nov., a moderately halophilic bacterium isolated from cow faeces.</title>
        <authorList>
            <person name="Jiang L."/>
            <person name="Lee J."/>
        </authorList>
    </citation>
    <scope>NUCLEOTIDE SEQUENCE</scope>
    <source>
        <strain evidence="16">AGMB 02131</strain>
    </source>
</reference>
<dbReference type="GO" id="GO:0003924">
    <property type="term" value="F:GTPase activity"/>
    <property type="evidence" value="ECO:0007669"/>
    <property type="project" value="UniProtKB-UniRule"/>
</dbReference>
<dbReference type="EMBL" id="JACXSI010000002">
    <property type="protein sequence ID" value="MBD3107070.1"/>
    <property type="molecule type" value="Genomic_DNA"/>
</dbReference>
<dbReference type="InterPro" id="IPR036724">
    <property type="entry name" value="Cobalamin-bd_sf"/>
</dbReference>
<keyword evidence="10 14" id="KW-0511">Multifunctional enzyme</keyword>
<keyword evidence="11 14" id="KW-0170">Cobalt</keyword>
<keyword evidence="5 14" id="KW-0378">Hydrolase</keyword>
<feature type="binding site" evidence="14">
    <location>
        <position position="252"/>
    </location>
    <ligand>
        <name>GTP</name>
        <dbReference type="ChEBI" id="CHEBI:37565"/>
    </ligand>
</feature>
<evidence type="ECO:0000256" key="13">
    <source>
        <dbReference type="ARBA" id="ARBA00061670"/>
    </source>
</evidence>
<dbReference type="GO" id="GO:0031419">
    <property type="term" value="F:cobalamin binding"/>
    <property type="evidence" value="ECO:0007669"/>
    <property type="project" value="UniProtKB-UniRule"/>
</dbReference>
<evidence type="ECO:0000256" key="7">
    <source>
        <dbReference type="ARBA" id="ARBA00023134"/>
    </source>
</evidence>
<evidence type="ECO:0000259" key="15">
    <source>
        <dbReference type="PROSITE" id="PS51332"/>
    </source>
</evidence>
<gene>
    <name evidence="14" type="primary">icmF</name>
    <name evidence="16" type="ORF">IEO70_01645</name>
</gene>
<dbReference type="Proteomes" id="UP000602076">
    <property type="component" value="Unassembled WGS sequence"/>
</dbReference>
<evidence type="ECO:0000256" key="6">
    <source>
        <dbReference type="ARBA" id="ARBA00022842"/>
    </source>
</evidence>
<feature type="binding site" evidence="14">
    <location>
        <position position="716"/>
    </location>
    <ligand>
        <name>substrate</name>
    </ligand>
</feature>
<evidence type="ECO:0000313" key="17">
    <source>
        <dbReference type="Proteomes" id="UP000602076"/>
    </source>
</evidence>
<feature type="binding site" evidence="14">
    <location>
        <position position="249"/>
    </location>
    <ligand>
        <name>Mg(2+)</name>
        <dbReference type="ChEBI" id="CHEBI:18420"/>
        <label>1</label>
        <note>catalytic</note>
    </ligand>
</feature>
<feature type="binding site" description="axial binding residue" evidence="14">
    <location>
        <position position="23"/>
    </location>
    <ligand>
        <name>adenosylcob(III)alamin</name>
        <dbReference type="ChEBI" id="CHEBI:18408"/>
    </ligand>
    <ligandPart>
        <name>Co</name>
        <dbReference type="ChEBI" id="CHEBI:27638"/>
    </ligandPart>
</feature>
<dbReference type="EC" id="3.6.5.-" evidence="14"/>
<comment type="function">
    <text evidence="14">Catalyzes the reversible interconversion of isobutyryl-CoA and n-butyryl-CoA, using radical chemistry. Also exhibits GTPase activity, associated with its G-protein domain (MeaI) that functions as a chaperone that assists cofactor delivery and proper holo-enzyme assembly.</text>
</comment>
<feature type="binding site" evidence="14">
    <location>
        <position position="961"/>
    </location>
    <ligand>
        <name>GTP</name>
        <dbReference type="ChEBI" id="CHEBI:37565"/>
    </ligand>
</feature>
<comment type="subunit">
    <text evidence="14">Homodimer.</text>
</comment>
<feature type="binding site" evidence="14">
    <location>
        <position position="844"/>
    </location>
    <ligand>
        <name>substrate</name>
    </ligand>
</feature>
<feature type="binding site" evidence="14">
    <location>
        <position position="849"/>
    </location>
    <ligand>
        <name>substrate</name>
    </ligand>
</feature>
<dbReference type="HAMAP" id="MF_02050">
    <property type="entry name" value="IcmF"/>
    <property type="match status" value="1"/>
</dbReference>
<feature type="binding site" evidence="14">
    <location>
        <position position="809"/>
    </location>
    <ligand>
        <name>substrate</name>
    </ligand>
</feature>
<dbReference type="Gene3D" id="3.40.50.280">
    <property type="entry name" value="Cobalamin-binding domain"/>
    <property type="match status" value="1"/>
</dbReference>
<evidence type="ECO:0000256" key="12">
    <source>
        <dbReference type="ARBA" id="ARBA00050252"/>
    </source>
</evidence>
<dbReference type="SUPFAM" id="SSF52242">
    <property type="entry name" value="Cobalamin (vitamin B12)-binding domain"/>
    <property type="match status" value="1"/>
</dbReference>
<dbReference type="PANTHER" id="PTHR43087">
    <property type="entry name" value="LYSINE/ARGININE/ORNITHINE TRANSPORT SYSTEM KINASE"/>
    <property type="match status" value="1"/>
</dbReference>
<dbReference type="InterPro" id="IPR006158">
    <property type="entry name" value="Cobalamin-bd"/>
</dbReference>
<evidence type="ECO:0000256" key="4">
    <source>
        <dbReference type="ARBA" id="ARBA00022741"/>
    </source>
</evidence>
<name>A0A927CWT2_9BACI</name>
<keyword evidence="17" id="KW-1185">Reference proteome</keyword>
<dbReference type="GO" id="GO:0005525">
    <property type="term" value="F:GTP binding"/>
    <property type="evidence" value="ECO:0007669"/>
    <property type="project" value="UniProtKB-UniRule"/>
</dbReference>
<dbReference type="NCBIfam" id="NF045497">
    <property type="entry name" value="IsobCoAmut_IcmF"/>
    <property type="match status" value="1"/>
</dbReference>
<dbReference type="Pfam" id="PF03308">
    <property type="entry name" value="MeaB"/>
    <property type="match status" value="1"/>
</dbReference>
<feature type="binding site" evidence="14">
    <location>
        <position position="211"/>
    </location>
    <ligand>
        <name>Mg(2+)</name>
        <dbReference type="ChEBI" id="CHEBI:18420"/>
        <label>1</label>
        <note>catalytic</note>
    </ligand>
</feature>
<dbReference type="EC" id="5.4.99.13" evidence="14"/>
<keyword evidence="8 14" id="KW-0143">Chaperone</keyword>
<dbReference type="InterPro" id="IPR016176">
    <property type="entry name" value="Cbl-dep_enz_cat"/>
</dbReference>
<keyword evidence="6 14" id="KW-0460">Magnesium</keyword>
<proteinExistence type="inferred from homology"/>
<feature type="binding site" evidence="14">
    <location>
        <position position="235"/>
    </location>
    <ligand>
        <name>Mg(2+)</name>
        <dbReference type="ChEBI" id="CHEBI:18420"/>
        <label>2</label>
    </ligand>
</feature>
<dbReference type="NCBIfam" id="TIGR00641">
    <property type="entry name" value="acid_CoA_mut_N"/>
    <property type="match status" value="1"/>
</dbReference>
<comment type="similarity">
    <text evidence="13 14">Belongs to the IcmF family.</text>
</comment>
<comment type="domain">
    <text evidence="14">Is composed of four functional domains: the N-terminal 5'-deoxyadenosylcobalamin binding region that is homologous to the small subunit of ICM (IcmB), a middle P-loop GTPase domain (MeaI) that likely acts as a chaperone for ICM, a structured linker region involved in dimer formation, and a C-terminal part that is homologous to the large substrate-binding subunit of ICM (IcmA).</text>
</comment>
<dbReference type="CDD" id="cd02071">
    <property type="entry name" value="MM_CoA_mut_B12_BD"/>
    <property type="match status" value="1"/>
</dbReference>
<dbReference type="GO" id="GO:0047727">
    <property type="term" value="F:isobutyryl-CoA mutase activity"/>
    <property type="evidence" value="ECO:0007669"/>
    <property type="project" value="UniProtKB-UniRule"/>
</dbReference>
<comment type="caution">
    <text evidence="14">Lacks conserved residue(s) required for the propagation of feature annotation.</text>
</comment>
<keyword evidence="4 14" id="KW-0547">Nucleotide-binding</keyword>
<feature type="binding site" evidence="14">
    <location>
        <begin position="344"/>
        <end position="347"/>
    </location>
    <ligand>
        <name>GTP</name>
        <dbReference type="ChEBI" id="CHEBI:37565"/>
    </ligand>
</feature>
<organism evidence="16 17">
    <name type="scientific">Peribacillus faecalis</name>
    <dbReference type="NCBI Taxonomy" id="2772559"/>
    <lineage>
        <taxon>Bacteria</taxon>
        <taxon>Bacillati</taxon>
        <taxon>Bacillota</taxon>
        <taxon>Bacilli</taxon>
        <taxon>Bacillales</taxon>
        <taxon>Bacillaceae</taxon>
        <taxon>Peribacillus</taxon>
    </lineage>
</organism>
<dbReference type="FunFam" id="3.20.20.240:FF:000003">
    <property type="entry name" value="Fused isobutyryl-CoA mutase"/>
    <property type="match status" value="1"/>
</dbReference>
<dbReference type="SUPFAM" id="SSF52540">
    <property type="entry name" value="P-loop containing nucleoside triphosphate hydrolases"/>
    <property type="match status" value="1"/>
</dbReference>
<evidence type="ECO:0000256" key="1">
    <source>
        <dbReference type="ARBA" id="ARBA00001922"/>
    </source>
</evidence>
<keyword evidence="7 14" id="KW-0342">GTP-binding</keyword>
<evidence type="ECO:0000256" key="2">
    <source>
        <dbReference type="ARBA" id="ARBA00022628"/>
    </source>
</evidence>
<comment type="catalytic activity">
    <reaction evidence="14">
        <text>GTP + H2O = GDP + phosphate + H(+)</text>
        <dbReference type="Rhea" id="RHEA:19669"/>
        <dbReference type="ChEBI" id="CHEBI:15377"/>
        <dbReference type="ChEBI" id="CHEBI:15378"/>
        <dbReference type="ChEBI" id="CHEBI:37565"/>
        <dbReference type="ChEBI" id="CHEBI:43474"/>
        <dbReference type="ChEBI" id="CHEBI:58189"/>
    </reaction>
</comment>
<feature type="binding site" evidence="14">
    <location>
        <position position="760"/>
    </location>
    <ligand>
        <name>substrate</name>
    </ligand>
</feature>
<dbReference type="InterPro" id="IPR027417">
    <property type="entry name" value="P-loop_NTPase"/>
</dbReference>
<dbReference type="RefSeq" id="WP_190996648.1">
    <property type="nucleotide sequence ID" value="NZ_JACXSI010000002.1"/>
</dbReference>
<dbReference type="PROSITE" id="PS51332">
    <property type="entry name" value="B12_BINDING"/>
    <property type="match status" value="1"/>
</dbReference>
<evidence type="ECO:0000256" key="9">
    <source>
        <dbReference type="ARBA" id="ARBA00023235"/>
    </source>
</evidence>
<feature type="binding site" evidence="14">
    <location>
        <begin position="207"/>
        <end position="212"/>
    </location>
    <ligand>
        <name>GTP</name>
        <dbReference type="ChEBI" id="CHEBI:37565"/>
    </ligand>
</feature>
<feature type="binding site" evidence="14">
    <location>
        <position position="575"/>
    </location>
    <ligand>
        <name>substrate</name>
    </ligand>
</feature>
<dbReference type="Pfam" id="PF02310">
    <property type="entry name" value="B12-binding"/>
    <property type="match status" value="1"/>
</dbReference>
<dbReference type="GO" id="GO:0000287">
    <property type="term" value="F:magnesium ion binding"/>
    <property type="evidence" value="ECO:0007669"/>
    <property type="project" value="UniProtKB-UniRule"/>
</dbReference>
<feature type="binding site" evidence="14">
    <location>
        <position position="298"/>
    </location>
    <ligand>
        <name>Mg(2+)</name>
        <dbReference type="ChEBI" id="CHEBI:18420"/>
        <label>2</label>
    </ligand>
</feature>
<dbReference type="InterPro" id="IPR053439">
    <property type="entry name" value="IcmF/GTPase_domain"/>
</dbReference>
<dbReference type="Gene3D" id="3.40.50.300">
    <property type="entry name" value="P-loop containing nucleotide triphosphate hydrolases"/>
    <property type="match status" value="1"/>
</dbReference>
<dbReference type="Pfam" id="PF01642">
    <property type="entry name" value="MM_CoA_mutase"/>
    <property type="match status" value="1"/>
</dbReference>
<keyword evidence="2 14" id="KW-0846">Cobalamin</keyword>
<evidence type="ECO:0000256" key="10">
    <source>
        <dbReference type="ARBA" id="ARBA00023268"/>
    </source>
</evidence>
<dbReference type="InterPro" id="IPR006159">
    <property type="entry name" value="Acid_CoA_mut_C"/>
</dbReference>
<evidence type="ECO:0000256" key="3">
    <source>
        <dbReference type="ARBA" id="ARBA00022723"/>
    </source>
</evidence>
<accession>A0A927CWT2</accession>
<evidence type="ECO:0000256" key="5">
    <source>
        <dbReference type="ARBA" id="ARBA00022801"/>
    </source>
</evidence>
<dbReference type="Gene3D" id="3.20.20.240">
    <property type="entry name" value="Methylmalonyl-CoA mutase"/>
    <property type="match status" value="1"/>
</dbReference>
<protein>
    <recommendedName>
        <fullName evidence="14">Fused isobutyryl-CoA mutase</fullName>
    </recommendedName>
    <domain>
        <recommendedName>
            <fullName evidence="14">Isobutyryl-CoA mutase</fullName>
            <shortName evidence="14">ICM</shortName>
            <ecNumber evidence="14">5.4.99.13</ecNumber>
        </recommendedName>
    </domain>
    <domain>
        <recommendedName>
            <fullName evidence="14">P-loop GTPase</fullName>
            <ecNumber evidence="14">3.6.5.-</ecNumber>
        </recommendedName>
        <alternativeName>
            <fullName evidence="14">G-protein chaperone</fullName>
        </alternativeName>
    </domain>
</protein>
<feature type="binding site" evidence="14">
    <location>
        <position position="297"/>
    </location>
    <ligand>
        <name>Mg(2+)</name>
        <dbReference type="ChEBI" id="CHEBI:18420"/>
        <label>1</label>
        <note>catalytic</note>
    </ligand>
</feature>
<dbReference type="InterPro" id="IPR006099">
    <property type="entry name" value="MeMalonylCoA_mutase_a/b_cat"/>
</dbReference>
<evidence type="ECO:0000256" key="14">
    <source>
        <dbReference type="HAMAP-Rule" id="MF_02050"/>
    </source>
</evidence>
<dbReference type="NCBIfam" id="TIGR00640">
    <property type="entry name" value="acid_CoA_mut_C"/>
    <property type="match status" value="1"/>
</dbReference>
<keyword evidence="3 14" id="KW-0479">Metal-binding</keyword>
<comment type="cofactor">
    <cofactor evidence="1 14">
        <name>adenosylcob(III)alamin</name>
        <dbReference type="ChEBI" id="CHEBI:18408"/>
    </cofactor>
</comment>
<evidence type="ECO:0000256" key="8">
    <source>
        <dbReference type="ARBA" id="ARBA00023186"/>
    </source>
</evidence>
<dbReference type="GO" id="GO:0034784">
    <property type="term" value="F:pivalyl-CoA mutase activity"/>
    <property type="evidence" value="ECO:0007669"/>
    <property type="project" value="InterPro"/>
</dbReference>
<evidence type="ECO:0000313" key="16">
    <source>
        <dbReference type="EMBL" id="MBD3107070.1"/>
    </source>
</evidence>
<dbReference type="GO" id="GO:0004494">
    <property type="term" value="F:methylmalonyl-CoA mutase activity"/>
    <property type="evidence" value="ECO:0007669"/>
    <property type="project" value="InterPro"/>
</dbReference>